<dbReference type="InterPro" id="IPR005135">
    <property type="entry name" value="Endo/exonuclease/phosphatase"/>
</dbReference>
<reference evidence="2" key="1">
    <citation type="submission" date="2020-07" db="EMBL/GenBank/DDBJ databases">
        <authorList>
            <person name="Lin J."/>
        </authorList>
    </citation>
    <scope>NUCLEOTIDE SEQUENCE</scope>
</reference>
<dbReference type="SUPFAM" id="SSF56219">
    <property type="entry name" value="DNase I-like"/>
    <property type="match status" value="1"/>
</dbReference>
<dbReference type="EMBL" id="LR862133">
    <property type="protein sequence ID" value="CAD1838247.1"/>
    <property type="molecule type" value="Genomic_DNA"/>
</dbReference>
<proteinExistence type="predicted"/>
<evidence type="ECO:0000259" key="1">
    <source>
        <dbReference type="Pfam" id="PF03372"/>
    </source>
</evidence>
<feature type="domain" description="Endonuclease/exonuclease/phosphatase" evidence="1">
    <location>
        <begin position="10"/>
        <end position="231"/>
    </location>
</feature>
<gene>
    <name evidence="2" type="ORF">CB5_LOCUS21458</name>
</gene>
<evidence type="ECO:0000313" key="2">
    <source>
        <dbReference type="EMBL" id="CAD1838247.1"/>
    </source>
</evidence>
<name>A0A6V7Q5R3_ANACO</name>
<dbReference type="PANTHER" id="PTHR33710:SF48">
    <property type="entry name" value="OS02G0307075 PROTEIN"/>
    <property type="match status" value="1"/>
</dbReference>
<dbReference type="AlphaFoldDB" id="A0A6V7Q5R3"/>
<dbReference type="GO" id="GO:0003824">
    <property type="term" value="F:catalytic activity"/>
    <property type="evidence" value="ECO:0007669"/>
    <property type="project" value="InterPro"/>
</dbReference>
<sequence length="296" mass="33459">MARNRIFRFLTWNVRGLNDPSKCAVVNLFLRHCKCCVVCFQETKLSSTSSAKFLSFSGLHLLDFRTLNADGTREGLLTAWNPSLFECTQDWAGRFSLTVVLKRIVDGRLVTISNVYGPTTANLRPDFFLEIRAIGERAMGAWTVLGDFNVLLSVQDKNGPYANITDILNFREVVHDLGLLDLPLLNKSFTWSNGRGAPTLERLDRAFISNSWLLAFPRSTLRALPRPRSDHTPLVLAAFTFIPHANLFRFESYWLRHPAVFEVVATAWNSNSLLRDSDPMSLFSQKITSVQSALRS</sequence>
<dbReference type="Pfam" id="PF03372">
    <property type="entry name" value="Exo_endo_phos"/>
    <property type="match status" value="1"/>
</dbReference>
<organism evidence="2">
    <name type="scientific">Ananas comosus var. bracteatus</name>
    <name type="common">red pineapple</name>
    <dbReference type="NCBI Taxonomy" id="296719"/>
    <lineage>
        <taxon>Eukaryota</taxon>
        <taxon>Viridiplantae</taxon>
        <taxon>Streptophyta</taxon>
        <taxon>Embryophyta</taxon>
        <taxon>Tracheophyta</taxon>
        <taxon>Spermatophyta</taxon>
        <taxon>Magnoliopsida</taxon>
        <taxon>Liliopsida</taxon>
        <taxon>Poales</taxon>
        <taxon>Bromeliaceae</taxon>
        <taxon>Bromelioideae</taxon>
        <taxon>Ananas</taxon>
    </lineage>
</organism>
<dbReference type="InterPro" id="IPR036691">
    <property type="entry name" value="Endo/exonu/phosph_ase_sf"/>
</dbReference>
<accession>A0A6V7Q5R3</accession>
<protein>
    <recommendedName>
        <fullName evidence="1">Endonuclease/exonuclease/phosphatase domain-containing protein</fullName>
    </recommendedName>
</protein>
<dbReference type="PANTHER" id="PTHR33710">
    <property type="entry name" value="BNAC02G09200D PROTEIN"/>
    <property type="match status" value="1"/>
</dbReference>
<dbReference type="Gene3D" id="3.60.10.10">
    <property type="entry name" value="Endonuclease/exonuclease/phosphatase"/>
    <property type="match status" value="1"/>
</dbReference>